<keyword evidence="3" id="KW-0812">Transmembrane</keyword>
<dbReference type="RefSeq" id="WP_319972223.1">
    <property type="nucleotide sequence ID" value="NZ_JAXAVW010000059.1"/>
</dbReference>
<dbReference type="InterPro" id="IPR014755">
    <property type="entry name" value="Cu-Rt/internalin_Ig-like"/>
</dbReference>
<reference evidence="7 8" key="2">
    <citation type="submission" date="2023-11" db="EMBL/GenBank/DDBJ databases">
        <authorList>
            <person name="Lara A.C."/>
            <person name="Chronakova A."/>
        </authorList>
    </citation>
    <scope>NUCLEOTIDE SEQUENCE [LARGE SCALE GENOMIC DNA]</scope>
    <source>
        <strain evidence="7 8">BCCO 10_0856</strain>
    </source>
</reference>
<sequence length="1634" mass="173113">MIEAVWGLTASVERHRRPGWKFEKWSVMPAQQPRSRLVPRFLVVCVLVAATFVTVNVVTAPPATAAPCDAPVVNKVACENTKPGTPNWQAPYRDDTILGYTTDISVTPGGQVQFKMLTSAPAYRLDIFRLGWYGGVGARQVGTVSRNTPQNQPPCLRDGPTALIDCGNWAVSVTWNVPSDAVSGIYYARATRNDTGVQNEIVFVVRDDTSTSEILFQTSDATWVAYNRYGGNSLYFGDGPGQGGSSYKVSYNRPYTGGDGDENFIFNAEYPMLRFLERNGYDLSYTTDVDSARRGHLIKNHKVFMAVGHDEYWSNEQWNNVMAARDAGVHMAFLTGNEIFWKTRWEKSIDTSQTDWRTVACFKETKGTQNDGLNDWTGTWRDPRYSPPQDGGRPENQLLGNWFTVNGRRDDSLQVPAVYGKMRLWRNTPLETMPAGSTYTFQPGTLGYEWNTVPDNGYQPAGVAQLSRTTVFVDGYYALKNWGDQYGSSNETHAITYYKAASGALVFGAGTVQWAWGVDDEHAFLTNTPTSDIRMKQATVNFLADMGVQPTTLQSDLVAATASTDKTAPVVSITNVPAQSTVGQPYTFSGTVTDAAGQVAGVEVSTDGGNRWHPAVWEAGKTAWTYTYTPSASGPAQLRVRAVDDSVNLSTPVTASPGVAARTCPCGMWTNADTPQVVDQADGGALELGVKWRANTNGYVRGVRFYKSANNTGTHTGTLWSATGQQLATGTFSGETASGWQTLTFPVPVAATGGTTYVVSYFSPNGRYSVDAEYFSRQSRYLEPLTGLQTGVDGVNGVFRSGTGFPDRSSQDSNYWVDVQWAPDPGPDTRAPELTSTSPLNSASSVSLTPAVSATYDEAVDPASVQFTVTGPAGAVTGTTAVAGTGKTVTFTPGQTLTAATTYTATARVKDAAGNQTAQTSWSFKTGSPRPATCPCTVWDDFATPAIENADDKSAIELGTKVRFNGKGEVLGVRFYKGAGNTGTHTGSLWSSTGLLLATGTFSGESPSGWQTLTFASPVVVQANTTYIVSYYAPNGGYAVTSGYFNGHTASYGAIRALANGTDGPNGLFRYGSGGGFPTASYNGANYWVDVVYRSGLNGDTTPPTVDTRTPAVDAIGIAVNAPLSIRFSEAVDPASAQIWLTDPGGAKLYGTVALSGDQRTVTWTPTAPLTPSTRYTASVLIADANGNAMANTATWSFTTTTTPTCPCSLFSRATEPTLTSSDDTGSYELGVRFSPTQSGQISGVRFYKGARNTGTHTGSLWSSTGQRLATGTFSGESATGWQTLTFATPVTVSPGLTYTASYTTTTGGYSVDAGYFQATGVNAPPLTAAKNGEGAPNGVFQPGGGFPTMSYQGNNYWADVVYTPNSDTSAPTSTGHTPLTDATGVGLASTVTASFDERIDLTNTQFTVADPRGATLTGSLSRSSDQQTVIWTPSAPMAASTRYTASVRAADLNGNLSAQPITWSFTTTASQTCPCSLFSSATVPTTAAADDTGAYELGVRFVPAVNGTITGVKFYKGSGNTGTHTGSVWSASGERLVTGTFTGESAGGWQTLTFSSPLAVTAGTTYIASYTTTTGRYSVNAGYFAGYTVTSPPLSAPATGEGAANGVYQVGFGFPTLSYGGNHYWVDVVFSAS</sequence>
<name>A0ABU4TH59_9PSEU</name>
<feature type="domain" description="N,N-dimethylformamidase beta subunit-like C-terminal" evidence="6">
    <location>
        <begin position="125"/>
        <end position="519"/>
    </location>
</feature>
<comment type="caution">
    <text evidence="7">The sequence shown here is derived from an EMBL/GenBank/DDBJ whole genome shotgun (WGS) entry which is preliminary data.</text>
</comment>
<dbReference type="Pfam" id="PF13205">
    <property type="entry name" value="Big_5"/>
    <property type="match status" value="3"/>
</dbReference>
<evidence type="ECO:0000256" key="1">
    <source>
        <dbReference type="ARBA" id="ARBA00022729"/>
    </source>
</evidence>
<evidence type="ECO:0000313" key="7">
    <source>
        <dbReference type="EMBL" id="MDX8037223.1"/>
    </source>
</evidence>
<feature type="domain" description="DUF4082" evidence="5">
    <location>
        <begin position="1215"/>
        <end position="1358"/>
    </location>
</feature>
<feature type="domain" description="SbsA Ig-like" evidence="4">
    <location>
        <begin position="1368"/>
        <end position="1468"/>
    </location>
</feature>
<dbReference type="Gene3D" id="2.60.40.650">
    <property type="match status" value="1"/>
</dbReference>
<organism evidence="7 8">
    <name type="scientific">Lentzea miocenica</name>
    <dbReference type="NCBI Taxonomy" id="3095431"/>
    <lineage>
        <taxon>Bacteria</taxon>
        <taxon>Bacillati</taxon>
        <taxon>Actinomycetota</taxon>
        <taxon>Actinomycetes</taxon>
        <taxon>Pseudonocardiales</taxon>
        <taxon>Pseudonocardiaceae</taxon>
        <taxon>Lentzea</taxon>
    </lineage>
</organism>
<dbReference type="SUPFAM" id="SSF81296">
    <property type="entry name" value="E set domains"/>
    <property type="match status" value="1"/>
</dbReference>
<evidence type="ECO:0000259" key="4">
    <source>
        <dbReference type="Pfam" id="PF13205"/>
    </source>
</evidence>
<feature type="region of interest" description="Disordered" evidence="2">
    <location>
        <begin position="372"/>
        <end position="395"/>
    </location>
</feature>
<evidence type="ECO:0000313" key="8">
    <source>
        <dbReference type="Proteomes" id="UP001285521"/>
    </source>
</evidence>
<protein>
    <submittedName>
        <fullName evidence="7">DUF4082 domain-containing protein</fullName>
    </submittedName>
</protein>
<gene>
    <name evidence="7" type="ORF">SK803_44120</name>
</gene>
<dbReference type="Gene3D" id="2.60.40.3710">
    <property type="match status" value="1"/>
</dbReference>
<evidence type="ECO:0000256" key="3">
    <source>
        <dbReference type="SAM" id="Phobius"/>
    </source>
</evidence>
<feature type="domain" description="DUF4082" evidence="5">
    <location>
        <begin position="943"/>
        <end position="1089"/>
    </location>
</feature>
<evidence type="ECO:0000259" key="5">
    <source>
        <dbReference type="Pfam" id="PF13313"/>
    </source>
</evidence>
<accession>A0ABU4TH59</accession>
<feature type="domain" description="DUF4082" evidence="5">
    <location>
        <begin position="673"/>
        <end position="817"/>
    </location>
</feature>
<dbReference type="InterPro" id="IPR046540">
    <property type="entry name" value="DMFA2_C"/>
</dbReference>
<keyword evidence="8" id="KW-1185">Reference proteome</keyword>
<feature type="domain" description="SbsA Ig-like" evidence="4">
    <location>
        <begin position="1100"/>
        <end position="1200"/>
    </location>
</feature>
<dbReference type="InterPro" id="IPR025141">
    <property type="entry name" value="DUF4082"/>
</dbReference>
<proteinExistence type="predicted"/>
<evidence type="ECO:0000259" key="6">
    <source>
        <dbReference type="Pfam" id="PF20254"/>
    </source>
</evidence>
<feature type="compositionally biased region" description="Polar residues" evidence="2">
    <location>
        <begin position="834"/>
        <end position="844"/>
    </location>
</feature>
<dbReference type="Pfam" id="PF17957">
    <property type="entry name" value="Big_7"/>
    <property type="match status" value="1"/>
</dbReference>
<dbReference type="InterPro" id="IPR014756">
    <property type="entry name" value="Ig_E-set"/>
</dbReference>
<dbReference type="Pfam" id="PF20254">
    <property type="entry name" value="DMFA2_C"/>
    <property type="match status" value="1"/>
</dbReference>
<dbReference type="EMBL" id="JAXAVW010000059">
    <property type="protein sequence ID" value="MDX8037223.1"/>
    <property type="molecule type" value="Genomic_DNA"/>
</dbReference>
<reference evidence="7 8" key="1">
    <citation type="submission" date="2023-11" db="EMBL/GenBank/DDBJ databases">
        <title>Lentzea sokolovensis, sp. nov., Lentzea kristufkii, sp. nov., and Lentzea miocenensis, sp. nov., rare actinobacteria from Sokolov Coal Basin, Miocene lacustrine sediment, Czech Republic.</title>
        <authorList>
            <person name="Lara A."/>
            <person name="Kotroba L."/>
            <person name="Nouioui I."/>
            <person name="Neumann-Schaal M."/>
            <person name="Mast Y."/>
            <person name="Chronakova A."/>
        </authorList>
    </citation>
    <scope>NUCLEOTIDE SEQUENCE [LARGE SCALE GENOMIC DNA]</scope>
    <source>
        <strain evidence="7 8">BCCO 10_0856</strain>
    </source>
</reference>
<dbReference type="Pfam" id="PF13313">
    <property type="entry name" value="DUF4082"/>
    <property type="match status" value="4"/>
</dbReference>
<keyword evidence="3" id="KW-1133">Transmembrane helix</keyword>
<dbReference type="InterPro" id="IPR032812">
    <property type="entry name" value="SbsA_Ig"/>
</dbReference>
<dbReference type="Proteomes" id="UP001285521">
    <property type="component" value="Unassembled WGS sequence"/>
</dbReference>
<keyword evidence="1" id="KW-0732">Signal</keyword>
<dbReference type="Gene3D" id="2.60.40.1220">
    <property type="match status" value="2"/>
</dbReference>
<feature type="domain" description="SbsA Ig-like" evidence="4">
    <location>
        <begin position="828"/>
        <end position="926"/>
    </location>
</feature>
<feature type="region of interest" description="Disordered" evidence="2">
    <location>
        <begin position="822"/>
        <end position="844"/>
    </location>
</feature>
<keyword evidence="3" id="KW-0472">Membrane</keyword>
<feature type="domain" description="DUF4082" evidence="5">
    <location>
        <begin position="1483"/>
        <end position="1627"/>
    </location>
</feature>
<evidence type="ECO:0000256" key="2">
    <source>
        <dbReference type="SAM" id="MobiDB-lite"/>
    </source>
</evidence>
<feature type="transmembrane region" description="Helical" evidence="3">
    <location>
        <begin position="37"/>
        <end position="58"/>
    </location>
</feature>